<dbReference type="Gene3D" id="1.10.10.10">
    <property type="entry name" value="Winged helix-like DNA-binding domain superfamily/Winged helix DNA-binding domain"/>
    <property type="match status" value="1"/>
</dbReference>
<dbReference type="InterPro" id="IPR036390">
    <property type="entry name" value="WH_DNA-bd_sf"/>
</dbReference>
<dbReference type="Pfam" id="PF01047">
    <property type="entry name" value="MarR"/>
    <property type="match status" value="1"/>
</dbReference>
<dbReference type="OrthoDB" id="5358347at2"/>
<accession>A0A2A5S488</accession>
<dbReference type="AlphaFoldDB" id="A0A2A5S488"/>
<name>A0A2A5S488_9LACT</name>
<dbReference type="InterPro" id="IPR000835">
    <property type="entry name" value="HTH_MarR-typ"/>
</dbReference>
<feature type="domain" description="HTH marR-type" evidence="4">
    <location>
        <begin position="1"/>
        <end position="141"/>
    </location>
</feature>
<gene>
    <name evidence="5" type="ORF">RU87_GL000086</name>
</gene>
<evidence type="ECO:0000313" key="6">
    <source>
        <dbReference type="Proteomes" id="UP000242246"/>
    </source>
</evidence>
<keyword evidence="1" id="KW-0805">Transcription regulation</keyword>
<dbReference type="EMBL" id="JXJX01000001">
    <property type="protein sequence ID" value="PCS08263.1"/>
    <property type="molecule type" value="Genomic_DNA"/>
</dbReference>
<dbReference type="PANTHER" id="PTHR35790">
    <property type="entry name" value="HTH-TYPE TRANSCRIPTIONAL REGULATOR PCHR"/>
    <property type="match status" value="1"/>
</dbReference>
<dbReference type="SUPFAM" id="SSF46785">
    <property type="entry name" value="Winged helix' DNA-binding domain"/>
    <property type="match status" value="1"/>
</dbReference>
<sequence length="148" mass="17151">MEKSEQIMVGITDFNHKLLLSRKPIMERVLSGFSLSEISLIEYIASYPETNVTQIAAALYMTRGAISKLTKKLESRGILNSYQKNDNKKEIHFTLTVAGQEVEDRHRKLHQTFISNDKPVFQSFSDEELDIVIRFLNCYNQHLDQELK</sequence>
<evidence type="ECO:0000256" key="1">
    <source>
        <dbReference type="ARBA" id="ARBA00023015"/>
    </source>
</evidence>
<organism evidence="5 6">
    <name type="scientific">Pseudolactococcus plantarum</name>
    <dbReference type="NCBI Taxonomy" id="1365"/>
    <lineage>
        <taxon>Bacteria</taxon>
        <taxon>Bacillati</taxon>
        <taxon>Bacillota</taxon>
        <taxon>Bacilli</taxon>
        <taxon>Lactobacillales</taxon>
        <taxon>Streptococcaceae</taxon>
        <taxon>Pseudolactococcus</taxon>
    </lineage>
</organism>
<evidence type="ECO:0000313" key="5">
    <source>
        <dbReference type="EMBL" id="PCS08263.1"/>
    </source>
</evidence>
<reference evidence="5 6" key="1">
    <citation type="submission" date="2014-12" db="EMBL/GenBank/DDBJ databases">
        <title>Draft genome sequences of 10 type strains of Lactococcus.</title>
        <authorList>
            <person name="Sun Z."/>
            <person name="Zhong Z."/>
            <person name="Liu W."/>
            <person name="Zhang W."/>
            <person name="Zhang H."/>
        </authorList>
    </citation>
    <scope>NUCLEOTIDE SEQUENCE [LARGE SCALE GENOMIC DNA]</scope>
    <source>
        <strain evidence="5 6">DSM 20686</strain>
    </source>
</reference>
<dbReference type="STRING" id="1348632.GCA_001591745_00136"/>
<keyword evidence="3" id="KW-0804">Transcription</keyword>
<dbReference type="GO" id="GO:0003677">
    <property type="term" value="F:DNA binding"/>
    <property type="evidence" value="ECO:0007669"/>
    <property type="project" value="UniProtKB-KW"/>
</dbReference>
<dbReference type="InterPro" id="IPR052067">
    <property type="entry name" value="Metal_resp_HTH_trans_reg"/>
</dbReference>
<dbReference type="PROSITE" id="PS50995">
    <property type="entry name" value="HTH_MARR_2"/>
    <property type="match status" value="1"/>
</dbReference>
<evidence type="ECO:0000256" key="2">
    <source>
        <dbReference type="ARBA" id="ARBA00023125"/>
    </source>
</evidence>
<dbReference type="PANTHER" id="PTHR35790:SF4">
    <property type="entry name" value="HTH-TYPE TRANSCRIPTIONAL REGULATOR PCHR"/>
    <property type="match status" value="1"/>
</dbReference>
<evidence type="ECO:0000259" key="4">
    <source>
        <dbReference type="PROSITE" id="PS50995"/>
    </source>
</evidence>
<keyword evidence="6" id="KW-1185">Reference proteome</keyword>
<keyword evidence="2" id="KW-0238">DNA-binding</keyword>
<dbReference type="GO" id="GO:0003700">
    <property type="term" value="F:DNA-binding transcription factor activity"/>
    <property type="evidence" value="ECO:0007669"/>
    <property type="project" value="InterPro"/>
</dbReference>
<dbReference type="RefSeq" id="WP_068159821.1">
    <property type="nucleotide sequence ID" value="NZ_JXJX01000001.1"/>
</dbReference>
<dbReference type="SMART" id="SM00347">
    <property type="entry name" value="HTH_MARR"/>
    <property type="match status" value="1"/>
</dbReference>
<comment type="caution">
    <text evidence="5">The sequence shown here is derived from an EMBL/GenBank/DDBJ whole genome shotgun (WGS) entry which is preliminary data.</text>
</comment>
<dbReference type="Proteomes" id="UP000242246">
    <property type="component" value="Unassembled WGS sequence"/>
</dbReference>
<dbReference type="InterPro" id="IPR036388">
    <property type="entry name" value="WH-like_DNA-bd_sf"/>
</dbReference>
<protein>
    <submittedName>
        <fullName evidence="5">MarR family transcriptional regulator</fullName>
    </submittedName>
</protein>
<proteinExistence type="predicted"/>
<evidence type="ECO:0000256" key="3">
    <source>
        <dbReference type="ARBA" id="ARBA00023163"/>
    </source>
</evidence>